<evidence type="ECO:0000313" key="6">
    <source>
        <dbReference type="EMBL" id="KAL3836797.1"/>
    </source>
</evidence>
<evidence type="ECO:0000256" key="3">
    <source>
        <dbReference type="ARBA" id="ARBA00022729"/>
    </source>
</evidence>
<dbReference type="PROSITE" id="PS50871">
    <property type="entry name" value="C1Q"/>
    <property type="match status" value="1"/>
</dbReference>
<comment type="caution">
    <text evidence="6">The sequence shown here is derived from an EMBL/GenBank/DDBJ whole genome shotgun (WGS) entry which is preliminary data.</text>
</comment>
<name>A0ABD3TKD6_SINWO</name>
<gene>
    <name evidence="6" type="ORF">ACJMK2_022210</name>
</gene>
<keyword evidence="2" id="KW-0964">Secreted</keyword>
<organism evidence="6 7">
    <name type="scientific">Sinanodonta woodiana</name>
    <name type="common">Chinese pond mussel</name>
    <name type="synonym">Anodonta woodiana</name>
    <dbReference type="NCBI Taxonomy" id="1069815"/>
    <lineage>
        <taxon>Eukaryota</taxon>
        <taxon>Metazoa</taxon>
        <taxon>Spiralia</taxon>
        <taxon>Lophotrochozoa</taxon>
        <taxon>Mollusca</taxon>
        <taxon>Bivalvia</taxon>
        <taxon>Autobranchia</taxon>
        <taxon>Heteroconchia</taxon>
        <taxon>Palaeoheterodonta</taxon>
        <taxon>Unionida</taxon>
        <taxon>Unionoidea</taxon>
        <taxon>Unionidae</taxon>
        <taxon>Unioninae</taxon>
        <taxon>Sinanodonta</taxon>
    </lineage>
</organism>
<comment type="subcellular location">
    <subcellularLocation>
        <location evidence="1">Secreted</location>
    </subcellularLocation>
</comment>
<dbReference type="AlphaFoldDB" id="A0ABD3TKD6"/>
<dbReference type="EMBL" id="JBJQND010000018">
    <property type="protein sequence ID" value="KAL3836797.1"/>
    <property type="molecule type" value="Genomic_DNA"/>
</dbReference>
<sequence length="384" mass="44075">MYRIQFMFLYNIYCFTNGQQMYMSLQDRVNNNGVDSSDLYQYSNLGNYGEARQENNGVKLSHTDSMATTLEESIKRIGMLEEKLRAYDKDSMRIKLLQEKLLATEELTQKHSYRINMLEKRLQKSENLRRIQVNVLQRRLKVFENRFRVAEEHLSHLDDFEVRLRRGEQHQSEFTSESRRRSRTDRPIPNAVYLQNNKLMPATEGFVSIGAKSSNYKEKAKTGQPLSRGKLTSDYISKGLRDRRNVQHLRIGFSALQNQHGEIVHVGETIIYHNVLFNEDGAFDSSTGMYRCPVSGVYFFIFTVCSANSRRIHATLVLNGQEKFEVFGGVGTDNTYLHDSVGTGSAILRCHAGDLVWTRVLGGETIGRLTSFTGFLIWGDSQSS</sequence>
<dbReference type="PANTHER" id="PTHR22923">
    <property type="entry name" value="CEREBELLIN-RELATED"/>
    <property type="match status" value="1"/>
</dbReference>
<dbReference type="InterPro" id="IPR008983">
    <property type="entry name" value="Tumour_necrosis_fac-like_dom"/>
</dbReference>
<evidence type="ECO:0000256" key="2">
    <source>
        <dbReference type="ARBA" id="ARBA00022525"/>
    </source>
</evidence>
<dbReference type="PANTHER" id="PTHR22923:SF116">
    <property type="entry name" value="C1Q DOMAIN-CONTAINING PROTEIN"/>
    <property type="match status" value="1"/>
</dbReference>
<dbReference type="InterPro" id="IPR050822">
    <property type="entry name" value="Cerebellin_Synaptic_Org"/>
</dbReference>
<dbReference type="Pfam" id="PF00386">
    <property type="entry name" value="C1q"/>
    <property type="match status" value="1"/>
</dbReference>
<dbReference type="SUPFAM" id="SSF49842">
    <property type="entry name" value="TNF-like"/>
    <property type="match status" value="1"/>
</dbReference>
<proteinExistence type="predicted"/>
<dbReference type="InterPro" id="IPR001073">
    <property type="entry name" value="C1q_dom"/>
</dbReference>
<keyword evidence="3" id="KW-0732">Signal</keyword>
<evidence type="ECO:0000313" key="7">
    <source>
        <dbReference type="Proteomes" id="UP001634394"/>
    </source>
</evidence>
<evidence type="ECO:0000259" key="5">
    <source>
        <dbReference type="PROSITE" id="PS50871"/>
    </source>
</evidence>
<dbReference type="Proteomes" id="UP001634394">
    <property type="component" value="Unassembled WGS sequence"/>
</dbReference>
<feature type="domain" description="C1q" evidence="5">
    <location>
        <begin position="246"/>
        <end position="384"/>
    </location>
</feature>
<feature type="region of interest" description="Disordered" evidence="4">
    <location>
        <begin position="168"/>
        <end position="187"/>
    </location>
</feature>
<dbReference type="Gene3D" id="2.60.120.40">
    <property type="match status" value="1"/>
</dbReference>
<reference evidence="6 7" key="1">
    <citation type="submission" date="2024-11" db="EMBL/GenBank/DDBJ databases">
        <title>Chromosome-level genome assembly of the freshwater bivalve Anodonta woodiana.</title>
        <authorList>
            <person name="Chen X."/>
        </authorList>
    </citation>
    <scope>NUCLEOTIDE SEQUENCE [LARGE SCALE GENOMIC DNA]</scope>
    <source>
        <strain evidence="6">MN2024</strain>
        <tissue evidence="6">Gills</tissue>
    </source>
</reference>
<dbReference type="PRINTS" id="PR00007">
    <property type="entry name" value="COMPLEMNTC1Q"/>
</dbReference>
<protein>
    <recommendedName>
        <fullName evidence="5">C1q domain-containing protein</fullName>
    </recommendedName>
</protein>
<feature type="compositionally biased region" description="Basic and acidic residues" evidence="4">
    <location>
        <begin position="168"/>
        <end position="179"/>
    </location>
</feature>
<evidence type="ECO:0000256" key="4">
    <source>
        <dbReference type="SAM" id="MobiDB-lite"/>
    </source>
</evidence>
<dbReference type="SMART" id="SM00110">
    <property type="entry name" value="C1Q"/>
    <property type="match status" value="1"/>
</dbReference>
<accession>A0ABD3TKD6</accession>
<evidence type="ECO:0000256" key="1">
    <source>
        <dbReference type="ARBA" id="ARBA00004613"/>
    </source>
</evidence>
<dbReference type="GO" id="GO:0005576">
    <property type="term" value="C:extracellular region"/>
    <property type="evidence" value="ECO:0007669"/>
    <property type="project" value="UniProtKB-SubCell"/>
</dbReference>
<keyword evidence="7" id="KW-1185">Reference proteome</keyword>